<dbReference type="InterPro" id="IPR021779">
    <property type="entry name" value="DUF3344"/>
</dbReference>
<dbReference type="AlphaFoldDB" id="A0A0E3L8U0"/>
<organism evidence="2 3">
    <name type="scientific">Methanosarcina siciliae T4/M</name>
    <dbReference type="NCBI Taxonomy" id="1434120"/>
    <lineage>
        <taxon>Archaea</taxon>
        <taxon>Methanobacteriati</taxon>
        <taxon>Methanobacteriota</taxon>
        <taxon>Stenosarchaea group</taxon>
        <taxon>Methanomicrobia</taxon>
        <taxon>Methanosarcinales</taxon>
        <taxon>Methanosarcinaceae</taxon>
        <taxon>Methanosarcina</taxon>
    </lineage>
</organism>
<feature type="domain" description="DUF3344" evidence="1">
    <location>
        <begin position="35"/>
        <end position="290"/>
    </location>
</feature>
<dbReference type="EMBL" id="CP009506">
    <property type="protein sequence ID" value="AKB29106.1"/>
    <property type="molecule type" value="Genomic_DNA"/>
</dbReference>
<sequence length="372" mass="40739">MKMSRMKNKAGLYLGLGILMFCMLCIPASANYSYEGYPLETVDNGTGIVLGEVYVSCGDNAGLQGTSYQSNTFVTNFSDVPTDGIVWAELKVGVWGGKATREGFANATLSKLDDSSPQALGTVNLNTANPSSNVDCCGNGVYLIKYDCKDELLSLSNSDIKATINAWPNDSLASTYWLDSRIYGAVLIVVYENGNCYTQYWINQGNLNLHKNVTSGGTYYPDLDANITWFNGTVNNSVGGNATLTVGYFAGDDDQNDYLYFNPPKVAASPYNLSNFNWPIVSYTDYQLDCNNVANETCDELNFATKNFDLHTFDIDLENIELDPSSNYAVFWRGHGNGTAGETEINDPSWPGVNPNTESYLSPFLAVLQIKE</sequence>
<protein>
    <submittedName>
        <fullName evidence="2">Cell surface protein</fullName>
    </submittedName>
</protein>
<name>A0A0E3L8U0_9EURY</name>
<proteinExistence type="predicted"/>
<evidence type="ECO:0000313" key="3">
    <source>
        <dbReference type="Proteomes" id="UP000033111"/>
    </source>
</evidence>
<accession>A0A0E3L8U0</accession>
<gene>
    <name evidence="2" type="ORF">MSSIT_2387</name>
</gene>
<dbReference type="KEGG" id="msw:MSSIT_2387"/>
<evidence type="ECO:0000259" key="1">
    <source>
        <dbReference type="Pfam" id="PF11824"/>
    </source>
</evidence>
<dbReference type="PATRIC" id="fig|1434120.4.peg.3122"/>
<keyword evidence="3" id="KW-1185">Reference proteome</keyword>
<evidence type="ECO:0000313" key="2">
    <source>
        <dbReference type="EMBL" id="AKB29106.1"/>
    </source>
</evidence>
<dbReference type="Pfam" id="PF11824">
    <property type="entry name" value="DUF3344"/>
    <property type="match status" value="1"/>
</dbReference>
<dbReference type="Proteomes" id="UP000033111">
    <property type="component" value="Chromosome"/>
</dbReference>
<reference evidence="2 3" key="1">
    <citation type="submission" date="2014-07" db="EMBL/GenBank/DDBJ databases">
        <title>Methanogenic archaea and the global carbon cycle.</title>
        <authorList>
            <person name="Henriksen J.R."/>
            <person name="Luke J."/>
            <person name="Reinhart S."/>
            <person name="Benedict M.N."/>
            <person name="Youngblut N.D."/>
            <person name="Metcalf M.E."/>
            <person name="Whitaker R.J."/>
            <person name="Metcalf W.W."/>
        </authorList>
    </citation>
    <scope>NUCLEOTIDE SEQUENCE [LARGE SCALE GENOMIC DNA]</scope>
    <source>
        <strain evidence="2 3">T4/M</strain>
    </source>
</reference>
<dbReference type="HOGENOM" id="CLU_743177_0_0_2"/>